<evidence type="ECO:0000313" key="3">
    <source>
        <dbReference type="Proteomes" id="UP000324222"/>
    </source>
</evidence>
<organism evidence="2 3">
    <name type="scientific">Portunus trituberculatus</name>
    <name type="common">Swimming crab</name>
    <name type="synonym">Neptunus trituberculatus</name>
    <dbReference type="NCBI Taxonomy" id="210409"/>
    <lineage>
        <taxon>Eukaryota</taxon>
        <taxon>Metazoa</taxon>
        <taxon>Ecdysozoa</taxon>
        <taxon>Arthropoda</taxon>
        <taxon>Crustacea</taxon>
        <taxon>Multicrustacea</taxon>
        <taxon>Malacostraca</taxon>
        <taxon>Eumalacostraca</taxon>
        <taxon>Eucarida</taxon>
        <taxon>Decapoda</taxon>
        <taxon>Pleocyemata</taxon>
        <taxon>Brachyura</taxon>
        <taxon>Eubrachyura</taxon>
        <taxon>Portunoidea</taxon>
        <taxon>Portunidae</taxon>
        <taxon>Portuninae</taxon>
        <taxon>Portunus</taxon>
    </lineage>
</organism>
<evidence type="ECO:0000313" key="2">
    <source>
        <dbReference type="EMBL" id="MPC59755.1"/>
    </source>
</evidence>
<dbReference type="EMBL" id="VSRR010016843">
    <property type="protein sequence ID" value="MPC59755.1"/>
    <property type="molecule type" value="Genomic_DNA"/>
</dbReference>
<feature type="region of interest" description="Disordered" evidence="1">
    <location>
        <begin position="1"/>
        <end position="22"/>
    </location>
</feature>
<proteinExistence type="predicted"/>
<sequence length="72" mass="7944">MTPLIALRPPHSHPGKKTKTTSSRFLLTLRRLEQTTNPAVTSEAVTSHFICPLAETNVLKDILLLYPPALVP</sequence>
<evidence type="ECO:0000256" key="1">
    <source>
        <dbReference type="SAM" id="MobiDB-lite"/>
    </source>
</evidence>
<gene>
    <name evidence="2" type="ORF">E2C01_053783</name>
</gene>
<accession>A0A5B7GQZ9</accession>
<protein>
    <submittedName>
        <fullName evidence="2">Uncharacterized protein</fullName>
    </submittedName>
</protein>
<feature type="compositionally biased region" description="Basic residues" evidence="1">
    <location>
        <begin position="10"/>
        <end position="19"/>
    </location>
</feature>
<keyword evidence="3" id="KW-1185">Reference proteome</keyword>
<name>A0A5B7GQZ9_PORTR</name>
<dbReference type="AlphaFoldDB" id="A0A5B7GQZ9"/>
<comment type="caution">
    <text evidence="2">The sequence shown here is derived from an EMBL/GenBank/DDBJ whole genome shotgun (WGS) entry which is preliminary data.</text>
</comment>
<reference evidence="2 3" key="1">
    <citation type="submission" date="2019-05" db="EMBL/GenBank/DDBJ databases">
        <title>Another draft genome of Portunus trituberculatus and its Hox gene families provides insights of decapod evolution.</title>
        <authorList>
            <person name="Jeong J.-H."/>
            <person name="Song I."/>
            <person name="Kim S."/>
            <person name="Choi T."/>
            <person name="Kim D."/>
            <person name="Ryu S."/>
            <person name="Kim W."/>
        </authorList>
    </citation>
    <scope>NUCLEOTIDE SEQUENCE [LARGE SCALE GENOMIC DNA]</scope>
    <source>
        <tissue evidence="2">Muscle</tissue>
    </source>
</reference>
<dbReference type="Proteomes" id="UP000324222">
    <property type="component" value="Unassembled WGS sequence"/>
</dbReference>